<reference evidence="2 3" key="1">
    <citation type="submission" date="2018-05" db="EMBL/GenBank/DDBJ databases">
        <title>Oceanovita maritima gen. nov., sp. nov., a marine bacterium in the family Rhodobacteraceae isolated from surface seawater of Lundu port Xiamen, China.</title>
        <authorList>
            <person name="Hetharua B.H."/>
            <person name="Min D."/>
            <person name="Liao H."/>
            <person name="Tian Y."/>
        </authorList>
    </citation>
    <scope>NUCLEOTIDE SEQUENCE [LARGE SCALE GENOMIC DNA]</scope>
    <source>
        <strain evidence="2 3">FSX-11</strain>
    </source>
</reference>
<evidence type="ECO:0000259" key="1">
    <source>
        <dbReference type="PROSITE" id="PS51781"/>
    </source>
</evidence>
<dbReference type="PROSITE" id="PS51781">
    <property type="entry name" value="SH3B"/>
    <property type="match status" value="1"/>
</dbReference>
<name>A0A2V4NAL4_9RHOB</name>
<keyword evidence="3" id="KW-1185">Reference proteome</keyword>
<sequence>MLRFIIMTFAFLGWAFYELSGGADYEPRHRAVADARAGVSTQAQRDTAITRAASDLTALPDAKITLAAATIETAPASGTTSMASLRAPHATPAVSTAAPDAALVTTVSFTEPAATAPLDLRQIAGNRVNLRQGPGTEFNKIGQLSRGTPVKVLQDPGNGWVKLQVIDTRRIGWMADYLVTASN</sequence>
<protein>
    <submittedName>
        <fullName evidence="2">SH3 domain-containing protein</fullName>
    </submittedName>
</protein>
<proteinExistence type="predicted"/>
<dbReference type="AlphaFoldDB" id="A0A2V4NAL4"/>
<dbReference type="InterPro" id="IPR003646">
    <property type="entry name" value="SH3-like_bac-type"/>
</dbReference>
<dbReference type="RefSeq" id="WP_110796363.1">
    <property type="nucleotide sequence ID" value="NZ_KZ826486.1"/>
</dbReference>
<accession>A0A2V4NAL4</accession>
<comment type="caution">
    <text evidence="2">The sequence shown here is derived from an EMBL/GenBank/DDBJ whole genome shotgun (WGS) entry which is preliminary data.</text>
</comment>
<dbReference type="Gene3D" id="2.30.30.40">
    <property type="entry name" value="SH3 Domains"/>
    <property type="match status" value="1"/>
</dbReference>
<dbReference type="SMART" id="SM00287">
    <property type="entry name" value="SH3b"/>
    <property type="match status" value="1"/>
</dbReference>
<gene>
    <name evidence="2" type="ORF">DI396_11485</name>
</gene>
<dbReference type="EMBL" id="QFVT01000007">
    <property type="protein sequence ID" value="PYC47173.1"/>
    <property type="molecule type" value="Genomic_DNA"/>
</dbReference>
<evidence type="ECO:0000313" key="3">
    <source>
        <dbReference type="Proteomes" id="UP000248012"/>
    </source>
</evidence>
<dbReference type="Pfam" id="PF08239">
    <property type="entry name" value="SH3_3"/>
    <property type="match status" value="1"/>
</dbReference>
<feature type="domain" description="SH3b" evidence="1">
    <location>
        <begin position="118"/>
        <end position="182"/>
    </location>
</feature>
<organism evidence="2 3">
    <name type="scientific">Litorivita pollutaquae</name>
    <dbReference type="NCBI Taxonomy" id="2200892"/>
    <lineage>
        <taxon>Bacteria</taxon>
        <taxon>Pseudomonadati</taxon>
        <taxon>Pseudomonadota</taxon>
        <taxon>Alphaproteobacteria</taxon>
        <taxon>Rhodobacterales</taxon>
        <taxon>Paracoccaceae</taxon>
        <taxon>Litorivita</taxon>
    </lineage>
</organism>
<dbReference type="OrthoDB" id="7433551at2"/>
<evidence type="ECO:0000313" key="2">
    <source>
        <dbReference type="EMBL" id="PYC47173.1"/>
    </source>
</evidence>
<dbReference type="Proteomes" id="UP000248012">
    <property type="component" value="Unassembled WGS sequence"/>
</dbReference>